<reference evidence="2 3" key="1">
    <citation type="submission" date="2023-07" db="EMBL/GenBank/DDBJ databases">
        <title>Sequencing the genomes of 1000 actinobacteria strains.</title>
        <authorList>
            <person name="Klenk H.-P."/>
        </authorList>
    </citation>
    <scope>NUCLEOTIDE SEQUENCE [LARGE SCALE GENOMIC DNA]</scope>
    <source>
        <strain evidence="2 3">DSM 46740</strain>
    </source>
</reference>
<protein>
    <submittedName>
        <fullName evidence="2">Uncharacterized protein</fullName>
    </submittedName>
</protein>
<feature type="region of interest" description="Disordered" evidence="1">
    <location>
        <begin position="1"/>
        <end position="50"/>
    </location>
</feature>
<accession>A0ABT9QQU4</accession>
<proteinExistence type="predicted"/>
<organism evidence="2 3">
    <name type="scientific">Streptosporangium lutulentum</name>
    <dbReference type="NCBI Taxonomy" id="1461250"/>
    <lineage>
        <taxon>Bacteria</taxon>
        <taxon>Bacillati</taxon>
        <taxon>Actinomycetota</taxon>
        <taxon>Actinomycetes</taxon>
        <taxon>Streptosporangiales</taxon>
        <taxon>Streptosporangiaceae</taxon>
        <taxon>Streptosporangium</taxon>
    </lineage>
</organism>
<name>A0ABT9QQU4_9ACTN</name>
<evidence type="ECO:0000313" key="2">
    <source>
        <dbReference type="EMBL" id="MDP9849103.1"/>
    </source>
</evidence>
<dbReference type="EMBL" id="JAUSQU010000001">
    <property type="protein sequence ID" value="MDP9849103.1"/>
    <property type="molecule type" value="Genomic_DNA"/>
</dbReference>
<evidence type="ECO:0000313" key="3">
    <source>
        <dbReference type="Proteomes" id="UP001225356"/>
    </source>
</evidence>
<dbReference type="Proteomes" id="UP001225356">
    <property type="component" value="Unassembled WGS sequence"/>
</dbReference>
<keyword evidence="3" id="KW-1185">Reference proteome</keyword>
<sequence length="50" mass="5097">MPGTLPSIAASHGSIGRPISTNPEITILTAPGPPYAYGVEGRPSAAIRRP</sequence>
<evidence type="ECO:0000256" key="1">
    <source>
        <dbReference type="SAM" id="MobiDB-lite"/>
    </source>
</evidence>
<gene>
    <name evidence="2" type="ORF">J2853_008314</name>
</gene>
<comment type="caution">
    <text evidence="2">The sequence shown here is derived from an EMBL/GenBank/DDBJ whole genome shotgun (WGS) entry which is preliminary data.</text>
</comment>